<dbReference type="PANTHER" id="PTHR39190">
    <property type="entry name" value="FLAGELLAR ASSEMBLY FACTOR FLIW"/>
    <property type="match status" value="1"/>
</dbReference>
<keyword evidence="2 4" id="KW-1005">Bacterial flagellum biogenesis</keyword>
<evidence type="ECO:0000256" key="1">
    <source>
        <dbReference type="ARBA" id="ARBA00022490"/>
    </source>
</evidence>
<dbReference type="Pfam" id="PF02623">
    <property type="entry name" value="FliW"/>
    <property type="match status" value="1"/>
</dbReference>
<keyword evidence="1 4" id="KW-0963">Cytoplasm</keyword>
<comment type="function">
    <text evidence="4">Acts as an anti-CsrA protein, binds CsrA and prevents it from repressing translation of its target genes, one of which is flagellin. Binds to flagellin and participates in the assembly of the flagellum.</text>
</comment>
<comment type="subcellular location">
    <subcellularLocation>
        <location evidence="4">Cytoplasm</location>
    </subcellularLocation>
</comment>
<keyword evidence="4" id="KW-0143">Chaperone</keyword>
<gene>
    <name evidence="4" type="primary">fliW</name>
    <name evidence="5" type="ORF">XJ44_02330</name>
</gene>
<keyword evidence="5" id="KW-0282">Flagellum</keyword>
<dbReference type="SUPFAM" id="SSF141457">
    <property type="entry name" value="BH3618-like"/>
    <property type="match status" value="1"/>
</dbReference>
<dbReference type="InterPro" id="IPR003775">
    <property type="entry name" value="Flagellar_assembly_factor_FliW"/>
</dbReference>
<evidence type="ECO:0000256" key="2">
    <source>
        <dbReference type="ARBA" id="ARBA00022795"/>
    </source>
</evidence>
<dbReference type="Gene3D" id="2.30.290.10">
    <property type="entry name" value="BH3618-like"/>
    <property type="match status" value="1"/>
</dbReference>
<dbReference type="Proteomes" id="UP000242616">
    <property type="component" value="Unassembled WGS sequence"/>
</dbReference>
<keyword evidence="3 4" id="KW-0810">Translation regulation</keyword>
<dbReference type="InterPro" id="IPR024046">
    <property type="entry name" value="Flagellar_assmbl_FliW_dom_sf"/>
</dbReference>
<sequence>MKYKTKLGELDIEEKEVILFENGLPGFEHLRKFSVISLKDTLPIMWLVSLEDENVAFPIMDPWLVYKDYEFEISSEDVKELEIKDRERVAVWVILTIPHGNPKETTVNLLAPVVINLENGKGKQIILDVDKYSTKHKLASLEK</sequence>
<keyword evidence="5" id="KW-0966">Cell projection</keyword>
<comment type="similarity">
    <text evidence="4">Belongs to the FliW family.</text>
</comment>
<keyword evidence="5" id="KW-0969">Cilium</keyword>
<comment type="subunit">
    <text evidence="4">Interacts with translational regulator CsrA and flagellin(s).</text>
</comment>
<evidence type="ECO:0000313" key="6">
    <source>
        <dbReference type="Proteomes" id="UP000242616"/>
    </source>
</evidence>
<reference evidence="5 6" key="1">
    <citation type="submission" date="2015-06" db="EMBL/GenBank/DDBJ databases">
        <title>Genome sequencing of Thermotogales isolates from hydrothermal vents.</title>
        <authorList>
            <person name="Haverkamp T.H."/>
            <person name="Kublanov I.V."/>
            <person name="Nesbo C.L."/>
        </authorList>
    </citation>
    <scope>NUCLEOTIDE SEQUENCE [LARGE SCALE GENOMIC DNA]</scope>
    <source>
        <strain evidence="6">ik275mar</strain>
    </source>
</reference>
<evidence type="ECO:0000313" key="5">
    <source>
        <dbReference type="EMBL" id="ONN27824.1"/>
    </source>
</evidence>
<name>A0ABX3IJ23_9BACT</name>
<dbReference type="HAMAP" id="MF_01185">
    <property type="entry name" value="FliW"/>
    <property type="match status" value="1"/>
</dbReference>
<proteinExistence type="inferred from homology"/>
<evidence type="ECO:0000256" key="4">
    <source>
        <dbReference type="HAMAP-Rule" id="MF_01185"/>
    </source>
</evidence>
<comment type="caution">
    <text evidence="5">The sequence shown here is derived from an EMBL/GenBank/DDBJ whole genome shotgun (WGS) entry which is preliminary data.</text>
</comment>
<protein>
    <recommendedName>
        <fullName evidence="4">Flagellar assembly factor FliW</fullName>
    </recommendedName>
</protein>
<keyword evidence="6" id="KW-1185">Reference proteome</keyword>
<organism evidence="5 6">
    <name type="scientific">Thermosipho affectus</name>
    <dbReference type="NCBI Taxonomy" id="660294"/>
    <lineage>
        <taxon>Bacteria</taxon>
        <taxon>Thermotogati</taxon>
        <taxon>Thermotogota</taxon>
        <taxon>Thermotogae</taxon>
        <taxon>Thermotogales</taxon>
        <taxon>Fervidobacteriaceae</taxon>
        <taxon>Thermosipho</taxon>
    </lineage>
</organism>
<dbReference type="RefSeq" id="WP_075665459.1">
    <property type="nucleotide sequence ID" value="NZ_LBFC01000006.1"/>
</dbReference>
<dbReference type="EMBL" id="LBFC01000006">
    <property type="protein sequence ID" value="ONN27824.1"/>
    <property type="molecule type" value="Genomic_DNA"/>
</dbReference>
<evidence type="ECO:0000256" key="3">
    <source>
        <dbReference type="ARBA" id="ARBA00022845"/>
    </source>
</evidence>
<dbReference type="NCBIfam" id="NF009793">
    <property type="entry name" value="PRK13285.1-1"/>
    <property type="match status" value="1"/>
</dbReference>
<dbReference type="PANTHER" id="PTHR39190:SF1">
    <property type="entry name" value="FLAGELLAR ASSEMBLY FACTOR FLIW"/>
    <property type="match status" value="1"/>
</dbReference>
<accession>A0ABX3IJ23</accession>